<dbReference type="EMBL" id="CP012643">
    <property type="protein sequence ID" value="ALJ00472.1"/>
    <property type="molecule type" value="Genomic_DNA"/>
</dbReference>
<dbReference type="STRING" id="512763.DC20_17735"/>
<organism evidence="2 3">
    <name type="scientific">Rufibacter tibetensis</name>
    <dbReference type="NCBI Taxonomy" id="512763"/>
    <lineage>
        <taxon>Bacteria</taxon>
        <taxon>Pseudomonadati</taxon>
        <taxon>Bacteroidota</taxon>
        <taxon>Cytophagia</taxon>
        <taxon>Cytophagales</taxon>
        <taxon>Hymenobacteraceae</taxon>
        <taxon>Rufibacter</taxon>
    </lineage>
</organism>
<accession>A0A0P0CF31</accession>
<reference evidence="2 3" key="1">
    <citation type="submission" date="2015-08" db="EMBL/GenBank/DDBJ databases">
        <title>Complete genome sequence of Rufibacter tibetensis strain 1351t, a radiation-resistant bacterium from tibet plateau.</title>
        <authorList>
            <person name="Dai J."/>
        </authorList>
    </citation>
    <scope>NUCLEOTIDE SEQUENCE [LARGE SCALE GENOMIC DNA]</scope>
    <source>
        <strain evidence="2 3">1351</strain>
    </source>
</reference>
<gene>
    <name evidence="2" type="ORF">DC20_17735</name>
</gene>
<feature type="signal peptide" evidence="1">
    <location>
        <begin position="1"/>
        <end position="22"/>
    </location>
</feature>
<evidence type="ECO:0000256" key="1">
    <source>
        <dbReference type="SAM" id="SignalP"/>
    </source>
</evidence>
<evidence type="ECO:0000313" key="3">
    <source>
        <dbReference type="Proteomes" id="UP000061382"/>
    </source>
</evidence>
<dbReference type="PATRIC" id="fig|512763.3.peg.3902"/>
<keyword evidence="3" id="KW-1185">Reference proteome</keyword>
<sequence length="214" mass="23188">MKKSYTLLGVGLALSTLLGSCASSYRSIRPETLQYNFKETSPEDNLSISYVYDGLALRNNKKYVKRETRNAIKIVAVKIENNSATKISVGQDCRFMMGDRVLMPMEPQVAAKLIKQPVPIYLLYALLNFSVGGTQDPSGNVSGATFIPTGPFIAGGNMIVASSANANMHKELIGNNIMAKSIDPGQTAFGILCLRETTSGPLKIVLNKVAIHKE</sequence>
<dbReference type="OrthoDB" id="798271at2"/>
<dbReference type="KEGG" id="rti:DC20_17735"/>
<evidence type="ECO:0008006" key="4">
    <source>
        <dbReference type="Google" id="ProtNLM"/>
    </source>
</evidence>
<dbReference type="PROSITE" id="PS51257">
    <property type="entry name" value="PROKAR_LIPOPROTEIN"/>
    <property type="match status" value="1"/>
</dbReference>
<proteinExistence type="predicted"/>
<dbReference type="AlphaFoldDB" id="A0A0P0CF31"/>
<dbReference type="RefSeq" id="WP_062545052.1">
    <property type="nucleotide sequence ID" value="NZ_CP012643.1"/>
</dbReference>
<keyword evidence="1" id="KW-0732">Signal</keyword>
<name>A0A0P0CF31_9BACT</name>
<protein>
    <recommendedName>
        <fullName evidence="4">Lipoprotein</fullName>
    </recommendedName>
</protein>
<evidence type="ECO:0000313" key="2">
    <source>
        <dbReference type="EMBL" id="ALJ00472.1"/>
    </source>
</evidence>
<dbReference type="Proteomes" id="UP000061382">
    <property type="component" value="Chromosome"/>
</dbReference>
<feature type="chain" id="PRO_5006042553" description="Lipoprotein" evidence="1">
    <location>
        <begin position="23"/>
        <end position="214"/>
    </location>
</feature>